<dbReference type="Proteomes" id="UP000078492">
    <property type="component" value="Unassembled WGS sequence"/>
</dbReference>
<dbReference type="EMBL" id="KQ980823">
    <property type="protein sequence ID" value="KYN12666.1"/>
    <property type="molecule type" value="Genomic_DNA"/>
</dbReference>
<proteinExistence type="predicted"/>
<gene>
    <name evidence="1" type="ORF">ALC57_15163</name>
</gene>
<feature type="non-terminal residue" evidence="1">
    <location>
        <position position="1"/>
    </location>
</feature>
<evidence type="ECO:0000313" key="2">
    <source>
        <dbReference type="Proteomes" id="UP000078492"/>
    </source>
</evidence>
<protein>
    <submittedName>
        <fullName evidence="1">Uncharacterized protein</fullName>
    </submittedName>
</protein>
<reference evidence="1 2" key="1">
    <citation type="submission" date="2015-09" db="EMBL/GenBank/DDBJ databases">
        <title>Trachymyrmex cornetzi WGS genome.</title>
        <authorList>
            <person name="Nygaard S."/>
            <person name="Hu H."/>
            <person name="Boomsma J."/>
            <person name="Zhang G."/>
        </authorList>
    </citation>
    <scope>NUCLEOTIDE SEQUENCE [LARGE SCALE GENOMIC DNA]</scope>
    <source>
        <strain evidence="1">Tcor2-1</strain>
        <tissue evidence="1">Whole body</tissue>
    </source>
</reference>
<dbReference type="AlphaFoldDB" id="A0A151IXE7"/>
<evidence type="ECO:0000313" key="1">
    <source>
        <dbReference type="EMBL" id="KYN12666.1"/>
    </source>
</evidence>
<keyword evidence="2" id="KW-1185">Reference proteome</keyword>
<sequence>FNARIGQKNVCHFSEDLHQRKSKDRFLNADGEVLINLINMTGWGILNGNMDGDWQGEYREYTKMKRKVKKMYRKFKASTNSRAEYIKSKVKFKDLYNKKAGDYKRKVELEINKVRNETEDKNEESSRN</sequence>
<name>A0A151IXE7_9HYME</name>
<organism evidence="1 2">
    <name type="scientific">Trachymyrmex cornetzi</name>
    <dbReference type="NCBI Taxonomy" id="471704"/>
    <lineage>
        <taxon>Eukaryota</taxon>
        <taxon>Metazoa</taxon>
        <taxon>Ecdysozoa</taxon>
        <taxon>Arthropoda</taxon>
        <taxon>Hexapoda</taxon>
        <taxon>Insecta</taxon>
        <taxon>Pterygota</taxon>
        <taxon>Neoptera</taxon>
        <taxon>Endopterygota</taxon>
        <taxon>Hymenoptera</taxon>
        <taxon>Apocrita</taxon>
        <taxon>Aculeata</taxon>
        <taxon>Formicoidea</taxon>
        <taxon>Formicidae</taxon>
        <taxon>Myrmicinae</taxon>
        <taxon>Trachymyrmex</taxon>
    </lineage>
</organism>
<accession>A0A151IXE7</accession>